<organism evidence="6 7">
    <name type="scientific">Clostridium algidicarnis DSM 15099</name>
    <dbReference type="NCBI Taxonomy" id="1121295"/>
    <lineage>
        <taxon>Bacteria</taxon>
        <taxon>Bacillati</taxon>
        <taxon>Bacillota</taxon>
        <taxon>Clostridia</taxon>
        <taxon>Eubacteriales</taxon>
        <taxon>Clostridiaceae</taxon>
        <taxon>Clostridium</taxon>
    </lineage>
</organism>
<evidence type="ECO:0000256" key="3">
    <source>
        <dbReference type="SAM" id="MobiDB-lite"/>
    </source>
</evidence>
<dbReference type="SMART" id="SM00365">
    <property type="entry name" value="LRR_SD22"/>
    <property type="match status" value="4"/>
</dbReference>
<dbReference type="Gene3D" id="1.20.1270.90">
    <property type="entry name" value="AF1782-like"/>
    <property type="match status" value="1"/>
</dbReference>
<dbReference type="InterPro" id="IPR050836">
    <property type="entry name" value="SDS22/Internalin_LRR"/>
</dbReference>
<feature type="transmembrane region" description="Helical" evidence="4">
    <location>
        <begin position="646"/>
        <end position="666"/>
    </location>
</feature>
<comment type="caution">
    <text evidence="6">The sequence shown here is derived from an EMBL/GenBank/DDBJ whole genome shotgun (WGS) entry which is preliminary data.</text>
</comment>
<feature type="region of interest" description="Disordered" evidence="3">
    <location>
        <begin position="563"/>
        <end position="641"/>
    </location>
</feature>
<dbReference type="InterPro" id="IPR025875">
    <property type="entry name" value="Leu-rich_rpt_4"/>
</dbReference>
<dbReference type="OrthoDB" id="1895362at2"/>
<keyword evidence="2" id="KW-0677">Repeat</keyword>
<dbReference type="Proteomes" id="UP000239863">
    <property type="component" value="Unassembled WGS sequence"/>
</dbReference>
<evidence type="ECO:0000313" key="7">
    <source>
        <dbReference type="Proteomes" id="UP000239863"/>
    </source>
</evidence>
<dbReference type="Pfam" id="PF12799">
    <property type="entry name" value="LRR_4"/>
    <property type="match status" value="1"/>
</dbReference>
<reference evidence="6 7" key="1">
    <citation type="submission" date="2018-02" db="EMBL/GenBank/DDBJ databases">
        <title>Genomic Encyclopedia of Archaeal and Bacterial Type Strains, Phase II (KMG-II): from individual species to whole genera.</title>
        <authorList>
            <person name="Goeker M."/>
        </authorList>
    </citation>
    <scope>NUCLEOTIDE SEQUENCE [LARGE SCALE GENOMIC DNA]</scope>
    <source>
        <strain evidence="6 7">DSM 15099</strain>
    </source>
</reference>
<dbReference type="NCBIfam" id="TIGR01167">
    <property type="entry name" value="LPXTG_anchor"/>
    <property type="match status" value="1"/>
</dbReference>
<dbReference type="Pfam" id="PF13516">
    <property type="entry name" value="LRR_6"/>
    <property type="match status" value="1"/>
</dbReference>
<dbReference type="EMBL" id="PTIS01000020">
    <property type="protein sequence ID" value="PPK45264.1"/>
    <property type="molecule type" value="Genomic_DNA"/>
</dbReference>
<sequence length="670" mass="75551">MRKKVRVMVLFLSVLMLFSLGVQNEAMAYVINKEEIVTPDKDDALPDEMLNWVIRCAKKKTKDYSYTKLTKEDLLQLPEIYYSEGDHYDLYEFNVFVKSIEGLQYATDTERIILPYNEISDLNPISNLTKVNKIILNCNEISNITPLENLINVTYIHLGDNELTTLEPLSKMTKLTSLNVELNHEISDISTIKNFPKLKYLNLGYNNISDINALKELKDMEDALILGSNKIQDISPIASMTKLKELDLSSNNISDISVLKNLKSLKILRLSNNSGIKDIAPLTNLTQLDKNELWLTGTAIENEKDNLFKIIDVNKLINKFKANSITIDDKDEVDNARKAFDLLPADLQKYIKELRITAAEENIDRLEKGESIKQYPELSEFDDQTMVVGDMKTLEVKVLDKSGKPLSNVNFNLKSFFDKKLTSDEKGVIKYAVVPWERYLEYKIELADKDTYTSDIEEITFKIDGTPKIVEINGQSVTGKENLKFVLTAKGEVKPVVDKLKLQSAILDAESKDANKYTEESYKQLTNALLVAKEIFQNEDATKEEVELNTNNVMNAIAKLVEKSTESEVTPGVEPEAKPEVKPEVNTEAKPETKPEAKPEIKPEVNPEAKPKTKPEVKSVSGTVSGNKKADNKKSSLLPKTGGSSLNMNIILGSFLTVLGMIMILFKKRN</sequence>
<feature type="signal peptide" evidence="5">
    <location>
        <begin position="1"/>
        <end position="28"/>
    </location>
</feature>
<evidence type="ECO:0000256" key="2">
    <source>
        <dbReference type="ARBA" id="ARBA00022737"/>
    </source>
</evidence>
<keyword evidence="1" id="KW-0433">Leucine-rich repeat</keyword>
<evidence type="ECO:0000256" key="1">
    <source>
        <dbReference type="ARBA" id="ARBA00022614"/>
    </source>
</evidence>
<dbReference type="InterPro" id="IPR001611">
    <property type="entry name" value="Leu-rich_rpt"/>
</dbReference>
<feature type="chain" id="PRO_5015529418" evidence="5">
    <location>
        <begin position="29"/>
        <end position="670"/>
    </location>
</feature>
<keyword evidence="4" id="KW-0812">Transmembrane</keyword>
<feature type="compositionally biased region" description="Basic and acidic residues" evidence="3">
    <location>
        <begin position="575"/>
        <end position="617"/>
    </location>
</feature>
<dbReference type="SUPFAM" id="SSF52058">
    <property type="entry name" value="L domain-like"/>
    <property type="match status" value="1"/>
</dbReference>
<dbReference type="AlphaFoldDB" id="A0A2S6FUW6"/>
<protein>
    <submittedName>
        <fullName evidence="6">LPXTG-motif cell wall-anchored protein</fullName>
    </submittedName>
</protein>
<accession>A0A2S6FUW6</accession>
<keyword evidence="4" id="KW-1133">Transmembrane helix</keyword>
<dbReference type="PANTHER" id="PTHR46652:SF3">
    <property type="entry name" value="LEUCINE-RICH REPEAT-CONTAINING PROTEIN 9"/>
    <property type="match status" value="1"/>
</dbReference>
<gene>
    <name evidence="6" type="ORF">BD821_12012</name>
</gene>
<dbReference type="PROSITE" id="PS51450">
    <property type="entry name" value="LRR"/>
    <property type="match status" value="3"/>
</dbReference>
<proteinExistence type="predicted"/>
<keyword evidence="5" id="KW-0732">Signal</keyword>
<evidence type="ECO:0000313" key="6">
    <source>
        <dbReference type="EMBL" id="PPK45264.1"/>
    </source>
</evidence>
<evidence type="ECO:0000256" key="5">
    <source>
        <dbReference type="SAM" id="SignalP"/>
    </source>
</evidence>
<dbReference type="InterPro" id="IPR032675">
    <property type="entry name" value="LRR_dom_sf"/>
</dbReference>
<keyword evidence="4" id="KW-0472">Membrane</keyword>
<evidence type="ECO:0000256" key="4">
    <source>
        <dbReference type="SAM" id="Phobius"/>
    </source>
</evidence>
<dbReference type="PANTHER" id="PTHR46652">
    <property type="entry name" value="LEUCINE-RICH REPEAT AND IQ DOMAIN-CONTAINING PROTEIN 1-RELATED"/>
    <property type="match status" value="1"/>
</dbReference>
<dbReference type="Gene3D" id="3.80.10.10">
    <property type="entry name" value="Ribonuclease Inhibitor"/>
    <property type="match status" value="1"/>
</dbReference>
<name>A0A2S6FUW6_9CLOT</name>
<dbReference type="RefSeq" id="WP_104410613.1">
    <property type="nucleotide sequence ID" value="NZ_PTIS01000020.1"/>
</dbReference>